<dbReference type="PANTHER" id="PTHR13800">
    <property type="entry name" value="TRANSIENT RECEPTOR POTENTIAL CATION CHANNEL, SUBFAMILY M, MEMBER 6"/>
    <property type="match status" value="1"/>
</dbReference>
<proteinExistence type="predicted"/>
<dbReference type="RefSeq" id="XP_013787278.1">
    <property type="nucleotide sequence ID" value="XM_013931824.2"/>
</dbReference>
<feature type="domain" description="TRPM SLOG" evidence="1">
    <location>
        <begin position="4"/>
        <end position="237"/>
    </location>
</feature>
<evidence type="ECO:0000313" key="2">
    <source>
        <dbReference type="Proteomes" id="UP000694941"/>
    </source>
</evidence>
<name>A0ABM1BRJ4_LIMPO</name>
<dbReference type="PANTHER" id="PTHR13800:SF12">
    <property type="entry name" value="TRANSIENT RECEPTOR POTENTIAL CATION CHANNEL SUBFAMILY M MEMBER-LIKE 2"/>
    <property type="match status" value="1"/>
</dbReference>
<evidence type="ECO:0000313" key="3">
    <source>
        <dbReference type="RefSeq" id="XP_013787278.1"/>
    </source>
</evidence>
<gene>
    <name evidence="3" type="primary">LOC106471233</name>
</gene>
<reference evidence="3" key="1">
    <citation type="submission" date="2025-08" db="UniProtKB">
        <authorList>
            <consortium name="RefSeq"/>
        </authorList>
    </citation>
    <scope>IDENTIFICATION</scope>
    <source>
        <tissue evidence="3">Muscle</tissue>
    </source>
</reference>
<dbReference type="Pfam" id="PF18139">
    <property type="entry name" value="LSDAT_euk"/>
    <property type="match status" value="1"/>
</dbReference>
<protein>
    <submittedName>
        <fullName evidence="3">Transient receptor potential cation channel subfamily M member 7-like</fullName>
    </submittedName>
</protein>
<organism evidence="2 3">
    <name type="scientific">Limulus polyphemus</name>
    <name type="common">Atlantic horseshoe crab</name>
    <dbReference type="NCBI Taxonomy" id="6850"/>
    <lineage>
        <taxon>Eukaryota</taxon>
        <taxon>Metazoa</taxon>
        <taxon>Ecdysozoa</taxon>
        <taxon>Arthropoda</taxon>
        <taxon>Chelicerata</taxon>
        <taxon>Merostomata</taxon>
        <taxon>Xiphosura</taxon>
        <taxon>Limulidae</taxon>
        <taxon>Limulus</taxon>
    </lineage>
</organism>
<sequence length="239" mass="26564">MADDTPVEHVFKLMKEYWRMMDPHEPHLVISVAGGAKNFHLDGRRKERFNTGLISAAETTNAWIITGGCNFGSMKIVGEAIRERQFLLSTSERMTHAYRCIGVTKWGYIDDKEALVNVNVKEPYTARYKVNPVFKLGQPGSLNPNHTHFFLVDDGSVGSFRGIQDFKSQLEHRISAPPFGSEPGLGIPVVLLLLEGGLDALYQVLVTVRHRIPVVVCAGTGRAADILAFAYNCFTKNSE</sequence>
<dbReference type="Proteomes" id="UP000694941">
    <property type="component" value="Unplaced"/>
</dbReference>
<keyword evidence="2" id="KW-1185">Reference proteome</keyword>
<dbReference type="InterPro" id="IPR041491">
    <property type="entry name" value="TRPM_SLOG"/>
</dbReference>
<dbReference type="InterPro" id="IPR050927">
    <property type="entry name" value="TRPM"/>
</dbReference>
<evidence type="ECO:0000259" key="1">
    <source>
        <dbReference type="Pfam" id="PF18139"/>
    </source>
</evidence>
<accession>A0ABM1BRJ4</accession>
<dbReference type="GeneID" id="106471233"/>